<sequence>MQTDGFPTSNTSARDQLSALLTRLLGKAPGAIRALLAAGDGIKLAWTDQSVDDADNFAAIVSGLYSLGRQQFKDAPGGVRQIVVEHDGGSLFVMSAGARFTDATAVSTVLALQVTPHADPGQVGYEMDHFVKGLDEHLIVDARTNRFTTRVR</sequence>
<protein>
    <submittedName>
        <fullName evidence="1">Roadblock/LC7 domain-containing protein</fullName>
    </submittedName>
</protein>
<gene>
    <name evidence="1" type="ORF">WKI67_42120</name>
</gene>
<evidence type="ECO:0000313" key="1">
    <source>
        <dbReference type="EMBL" id="MEJ8639913.1"/>
    </source>
</evidence>
<dbReference type="Proteomes" id="UP001377168">
    <property type="component" value="Unassembled WGS sequence"/>
</dbReference>
<reference evidence="1" key="1">
    <citation type="submission" date="2024-03" db="EMBL/GenBank/DDBJ databases">
        <title>Novel Streptomyces species of biotechnological and ecological value are a feature of Machair soil.</title>
        <authorList>
            <person name="Prole J.R."/>
            <person name="Goodfellow M."/>
            <person name="Allenby N."/>
            <person name="Ward A.C."/>
        </authorList>
    </citation>
    <scope>NUCLEOTIDE SEQUENCE</scope>
    <source>
        <strain evidence="1">MS2.AVA.5</strain>
    </source>
</reference>
<accession>A0ACC6Q8M3</accession>
<dbReference type="EMBL" id="JBBKAJ010000032">
    <property type="protein sequence ID" value="MEJ8639913.1"/>
    <property type="molecule type" value="Genomic_DNA"/>
</dbReference>
<organism evidence="1 2">
    <name type="scientific">Streptomyces achmelvichensis</name>
    <dbReference type="NCBI Taxonomy" id="3134111"/>
    <lineage>
        <taxon>Bacteria</taxon>
        <taxon>Bacillati</taxon>
        <taxon>Actinomycetota</taxon>
        <taxon>Actinomycetes</taxon>
        <taxon>Kitasatosporales</taxon>
        <taxon>Streptomycetaceae</taxon>
        <taxon>Streptomyces</taxon>
    </lineage>
</organism>
<proteinExistence type="predicted"/>
<comment type="caution">
    <text evidence="1">The sequence shown here is derived from an EMBL/GenBank/DDBJ whole genome shotgun (WGS) entry which is preliminary data.</text>
</comment>
<evidence type="ECO:0000313" key="2">
    <source>
        <dbReference type="Proteomes" id="UP001377168"/>
    </source>
</evidence>
<keyword evidence="2" id="KW-1185">Reference proteome</keyword>
<name>A0ACC6Q8M3_9ACTN</name>